<proteinExistence type="predicted"/>
<evidence type="ECO:0008006" key="4">
    <source>
        <dbReference type="Google" id="ProtNLM"/>
    </source>
</evidence>
<name>A0A5B9EA64_9BACT</name>
<dbReference type="RefSeq" id="WP_147646202.1">
    <property type="nucleotide sequence ID" value="NZ_CP042806.1"/>
</dbReference>
<feature type="signal peptide" evidence="1">
    <location>
        <begin position="1"/>
        <end position="19"/>
    </location>
</feature>
<organism evidence="2 3">
    <name type="scientific">Terriglobus albidus</name>
    <dbReference type="NCBI Taxonomy" id="1592106"/>
    <lineage>
        <taxon>Bacteria</taxon>
        <taxon>Pseudomonadati</taxon>
        <taxon>Acidobacteriota</taxon>
        <taxon>Terriglobia</taxon>
        <taxon>Terriglobales</taxon>
        <taxon>Acidobacteriaceae</taxon>
        <taxon>Terriglobus</taxon>
    </lineage>
</organism>
<gene>
    <name evidence="2" type="ORF">FTW19_02675</name>
</gene>
<dbReference type="AlphaFoldDB" id="A0A5B9EA64"/>
<evidence type="ECO:0000313" key="2">
    <source>
        <dbReference type="EMBL" id="QEE27006.1"/>
    </source>
</evidence>
<accession>A0A5B9EA64</accession>
<keyword evidence="3" id="KW-1185">Reference proteome</keyword>
<reference evidence="2 3" key="1">
    <citation type="submission" date="2019-08" db="EMBL/GenBank/DDBJ databases">
        <title>Complete genome sequence of Terriglobus albidus strain ORNL.</title>
        <authorList>
            <person name="Podar M."/>
        </authorList>
    </citation>
    <scope>NUCLEOTIDE SEQUENCE [LARGE SCALE GENOMIC DNA]</scope>
    <source>
        <strain evidence="2 3">ORNL</strain>
    </source>
</reference>
<sequence length="215" mass="24117">MKRVLIVTTLATLCGIATAQTPPPERTVTGNVVVSQHDPAVHIALPKQAIYLGAEHFVLYGVADCEIHLFVEADAQRVVKRLYWIQFEGYLPSTPNATYGYKFERTLELGGMKFDVRPRFGPSQPAKEGSDAAKVQAMLHAHGYTEPAGMMNVRLVHLTDATKRRELMVIYAEDLKETGFTAEELMPSGRGNAQWLEIEKELMERVKENVRFAKE</sequence>
<feature type="chain" id="PRO_5023099521" description="DUF4476 domain-containing protein" evidence="1">
    <location>
        <begin position="20"/>
        <end position="215"/>
    </location>
</feature>
<dbReference type="KEGG" id="talb:FTW19_02675"/>
<dbReference type="OrthoDB" id="121885at2"/>
<evidence type="ECO:0000313" key="3">
    <source>
        <dbReference type="Proteomes" id="UP000321820"/>
    </source>
</evidence>
<evidence type="ECO:0000256" key="1">
    <source>
        <dbReference type="SAM" id="SignalP"/>
    </source>
</evidence>
<dbReference type="EMBL" id="CP042806">
    <property type="protein sequence ID" value="QEE27006.1"/>
    <property type="molecule type" value="Genomic_DNA"/>
</dbReference>
<protein>
    <recommendedName>
        <fullName evidence="4">DUF4476 domain-containing protein</fullName>
    </recommendedName>
</protein>
<keyword evidence="1" id="KW-0732">Signal</keyword>
<dbReference type="Proteomes" id="UP000321820">
    <property type="component" value="Chromosome"/>
</dbReference>